<evidence type="ECO:0000256" key="5">
    <source>
        <dbReference type="ARBA" id="ARBA00023136"/>
    </source>
</evidence>
<keyword evidence="2" id="KW-1003">Cell membrane</keyword>
<organism evidence="7 8">
    <name type="scientific">Actibacterium naphthalenivorans</name>
    <dbReference type="NCBI Taxonomy" id="1614693"/>
    <lineage>
        <taxon>Bacteria</taxon>
        <taxon>Pseudomonadati</taxon>
        <taxon>Pseudomonadota</taxon>
        <taxon>Alphaproteobacteria</taxon>
        <taxon>Rhodobacterales</taxon>
        <taxon>Roseobacteraceae</taxon>
        <taxon>Actibacterium</taxon>
    </lineage>
</organism>
<dbReference type="AlphaFoldDB" id="A0A840C6R1"/>
<evidence type="ECO:0000256" key="6">
    <source>
        <dbReference type="SAM" id="Phobius"/>
    </source>
</evidence>
<sequence>MLIALFKNRLTAIWAFLVLATLISVESVGFGANSQRLATALITLIAFVKVRFIGLEFMELRHAPLWLRLAFEGWTLVVCVALVVLNYVVASNSAP</sequence>
<keyword evidence="4 6" id="KW-1133">Transmembrane helix</keyword>
<evidence type="ECO:0000256" key="3">
    <source>
        <dbReference type="ARBA" id="ARBA00022692"/>
    </source>
</evidence>
<dbReference type="Pfam" id="PF03626">
    <property type="entry name" value="COX4_pro"/>
    <property type="match status" value="1"/>
</dbReference>
<keyword evidence="8" id="KW-1185">Reference proteome</keyword>
<feature type="transmembrane region" description="Helical" evidence="6">
    <location>
        <begin position="69"/>
        <end position="89"/>
    </location>
</feature>
<evidence type="ECO:0008006" key="9">
    <source>
        <dbReference type="Google" id="ProtNLM"/>
    </source>
</evidence>
<gene>
    <name evidence="7" type="ORF">GGR17_000324</name>
</gene>
<dbReference type="RefSeq" id="WP_207642697.1">
    <property type="nucleotide sequence ID" value="NZ_JACIEQ010000001.1"/>
</dbReference>
<dbReference type="GO" id="GO:0005886">
    <property type="term" value="C:plasma membrane"/>
    <property type="evidence" value="ECO:0007669"/>
    <property type="project" value="UniProtKB-SubCell"/>
</dbReference>
<comment type="subcellular location">
    <subcellularLocation>
        <location evidence="1">Cell membrane</location>
        <topology evidence="1">Multi-pass membrane protein</topology>
    </subcellularLocation>
</comment>
<feature type="transmembrane region" description="Helical" evidence="6">
    <location>
        <begin position="37"/>
        <end position="57"/>
    </location>
</feature>
<evidence type="ECO:0000256" key="1">
    <source>
        <dbReference type="ARBA" id="ARBA00004651"/>
    </source>
</evidence>
<dbReference type="EMBL" id="JACIEQ010000001">
    <property type="protein sequence ID" value="MBB4020533.1"/>
    <property type="molecule type" value="Genomic_DNA"/>
</dbReference>
<dbReference type="InterPro" id="IPR005171">
    <property type="entry name" value="Cyt_c_oxidase_su4_prok"/>
</dbReference>
<keyword evidence="3 6" id="KW-0812">Transmembrane</keyword>
<name>A0A840C6R1_9RHOB</name>
<evidence type="ECO:0000313" key="8">
    <source>
        <dbReference type="Proteomes" id="UP000585681"/>
    </source>
</evidence>
<evidence type="ECO:0000256" key="2">
    <source>
        <dbReference type="ARBA" id="ARBA00022475"/>
    </source>
</evidence>
<proteinExistence type="predicted"/>
<evidence type="ECO:0000313" key="7">
    <source>
        <dbReference type="EMBL" id="MBB4020533.1"/>
    </source>
</evidence>
<keyword evidence="5 6" id="KW-0472">Membrane</keyword>
<accession>A0A840C6R1</accession>
<protein>
    <recommendedName>
        <fullName evidence="9">Prokaryotic cytochrome C oxidase subunit IV</fullName>
    </recommendedName>
</protein>
<comment type="caution">
    <text evidence="7">The sequence shown here is derived from an EMBL/GenBank/DDBJ whole genome shotgun (WGS) entry which is preliminary data.</text>
</comment>
<evidence type="ECO:0000256" key="4">
    <source>
        <dbReference type="ARBA" id="ARBA00022989"/>
    </source>
</evidence>
<dbReference type="Proteomes" id="UP000585681">
    <property type="component" value="Unassembled WGS sequence"/>
</dbReference>
<reference evidence="7" key="1">
    <citation type="submission" date="2020-08" db="EMBL/GenBank/DDBJ databases">
        <title>Genomic Encyclopedia of Type Strains, Phase IV (KMG-IV): sequencing the most valuable type-strain genomes for metagenomic binning, comparative biology and taxonomic classification.</title>
        <authorList>
            <person name="Goeker M."/>
        </authorList>
    </citation>
    <scope>NUCLEOTIDE SEQUENCE [LARGE SCALE GENOMIC DNA]</scope>
    <source>
        <strain evidence="7">DSM 105040</strain>
    </source>
</reference>